<dbReference type="Pfam" id="PF18911">
    <property type="entry name" value="PKD_4"/>
    <property type="match status" value="2"/>
</dbReference>
<sequence>MGFRNPFKIGIDPRTDTLLVADYGPDAGSANPDRGPAATVEWNALTQPGNYGWPYCVGPNTPYVEYDFATGTSGEPFDCAGGPTNDSPNNTGLEQLPPAIPATIWYQNNGQLSNAPEIGNGGAPMAGGVYVYDEELDSERKWPAYWDGKAMFAEWNTGELFSFQLTEDSSEVVDVNRILASMSFARPHALEWGADGALYMIEWGSGFGGNNADSGIYRIDYISGARAPIARITADVTSGPVPLTVEFSSQGSRDPDGTEVTYAWDFGDGETSTEANPTHTYTDAGNYTATLTVTDADDQATSATQAITAGNTAPTITVDAPPNGGFFNFGDVVEYSVSVTDPEDGDAIDCNDVVVQPALGHDEHAHPYDQYRGCEGAIPVEGDTGHIGADIFGIITVTYTDQGAEGVGPLTTQEVILLQPKHKEAEYFSATGRLEGSDSSGDAGVQTETTSDVGGGQNIGFAEVDDWFSFDPVNLTGIDAIRVRGASQPGGEMDIRTGSPDGPSLGTITIPAGGWQSWNSYLLELPEDVTTETAPLYFVVTAGQYNVNWVEFIGQGVTDNASPQVEITASETTGTAPLTVDFTATASDSDGDTPLTYAWDFGDEATADTADATHTYTAAGDYTATLAVTDARGATTSRSVEITVTAQATQCFAGRSDDFTGDELDTDRWTTVVRANQDLRVEDGHLIIPTSGTDIYGEGEGTTPNIVLQDLPDGAFTATTKVTMPGTEAYQQAGLVIYGDDDNYAKMVFQARATDGPNAAARVFQFIREENGSPNEVGDSNTANLGADYPDTVWVRFTSDGENLTASYSADGLTFTDMPETKSLDGIEDAKIGLLSLQGSGRPQAPVDAAFDWFAITPDDTAPAVEPGDEFDGTVLDGCRWDVVRPDPEYLRVVDGQLEIDTTPGDIYGGDNGTPNNFVLQDLDGDWTVETVVDASALNQQYQQAGLIAYVDDDNYVKLDVLATNAASSAVVRGLEIRSEIDGTVQNPQPSEGNVAEDVWHLRLVKEGDTFTGYYSADGTDWTAFESLTNAAVAADGRVGLYALGAAADDIATASFDYFRVLDEEPEDTTAPVVEVSVDPA</sequence>
<dbReference type="InterPro" id="IPR035986">
    <property type="entry name" value="PKD_dom_sf"/>
</dbReference>
<dbReference type="EMBL" id="JARACI010000871">
    <property type="protein sequence ID" value="MDD9206390.1"/>
    <property type="molecule type" value="Genomic_DNA"/>
</dbReference>
<feature type="non-terminal residue" evidence="5">
    <location>
        <position position="1"/>
    </location>
</feature>
<name>A0ABT5TWH2_9MICO</name>
<dbReference type="InterPro" id="IPR008979">
    <property type="entry name" value="Galactose-bd-like_sf"/>
</dbReference>
<evidence type="ECO:0000313" key="5">
    <source>
        <dbReference type="EMBL" id="MDD9206390.1"/>
    </source>
</evidence>
<dbReference type="SUPFAM" id="SSF49785">
    <property type="entry name" value="Galactose-binding domain-like"/>
    <property type="match status" value="1"/>
</dbReference>
<dbReference type="InterPro" id="IPR011042">
    <property type="entry name" value="6-blade_b-propeller_TolB-like"/>
</dbReference>
<evidence type="ECO:0000259" key="4">
    <source>
        <dbReference type="PROSITE" id="PS51175"/>
    </source>
</evidence>
<reference evidence="5" key="1">
    <citation type="submission" date="2023-02" db="EMBL/GenBank/DDBJ databases">
        <title>Georgenia sp.10Sc9-8, isolated from a soil sample collected from the Taklamakan desert.</title>
        <authorList>
            <person name="Liu S."/>
        </authorList>
    </citation>
    <scope>NUCLEOTIDE SEQUENCE</scope>
    <source>
        <strain evidence="5">10Sc9-8</strain>
    </source>
</reference>
<comment type="caution">
    <text evidence="5">The sequence shown here is derived from an EMBL/GenBank/DDBJ whole genome shotgun (WGS) entry which is preliminary data.</text>
</comment>
<dbReference type="InterPro" id="IPR000601">
    <property type="entry name" value="PKD_dom"/>
</dbReference>
<dbReference type="Pfam" id="PF17851">
    <property type="entry name" value="GH43_C2"/>
    <property type="match status" value="1"/>
</dbReference>
<dbReference type="InterPro" id="IPR041542">
    <property type="entry name" value="GH43_C2"/>
</dbReference>
<dbReference type="SUPFAM" id="SSF49899">
    <property type="entry name" value="Concanavalin A-like lectins/glucanases"/>
    <property type="match status" value="2"/>
</dbReference>
<dbReference type="InterPro" id="IPR013320">
    <property type="entry name" value="ConA-like_dom_sf"/>
</dbReference>
<feature type="region of interest" description="Disordered" evidence="2">
    <location>
        <begin position="433"/>
        <end position="457"/>
    </location>
</feature>
<dbReference type="Proteomes" id="UP001165561">
    <property type="component" value="Unassembled WGS sequence"/>
</dbReference>
<dbReference type="Gene3D" id="2.60.120.200">
    <property type="match status" value="2"/>
</dbReference>
<protein>
    <submittedName>
        <fullName evidence="5">PKD domain-containing protein</fullName>
    </submittedName>
</protein>
<gene>
    <name evidence="5" type="ORF">PU560_07900</name>
</gene>
<dbReference type="Pfam" id="PF07081">
    <property type="entry name" value="DUF1349"/>
    <property type="match status" value="1"/>
</dbReference>
<evidence type="ECO:0000256" key="2">
    <source>
        <dbReference type="SAM" id="MobiDB-lite"/>
    </source>
</evidence>
<dbReference type="SMART" id="SM00606">
    <property type="entry name" value="CBD_IV"/>
    <property type="match status" value="1"/>
</dbReference>
<proteinExistence type="predicted"/>
<evidence type="ECO:0000256" key="1">
    <source>
        <dbReference type="ARBA" id="ARBA00022729"/>
    </source>
</evidence>
<feature type="domain" description="PKD" evidence="3">
    <location>
        <begin position="228"/>
        <end position="308"/>
    </location>
</feature>
<feature type="domain" description="PKD" evidence="3">
    <location>
        <begin position="563"/>
        <end position="649"/>
    </location>
</feature>
<dbReference type="PANTHER" id="PTHR36842">
    <property type="entry name" value="PROTEIN TOLB HOMOLOG"/>
    <property type="match status" value="1"/>
</dbReference>
<feature type="domain" description="CBM6" evidence="4">
    <location>
        <begin position="432"/>
        <end position="553"/>
    </location>
</feature>
<dbReference type="InterPro" id="IPR009784">
    <property type="entry name" value="DUF1349"/>
</dbReference>
<dbReference type="Gene3D" id="2.60.40.10">
    <property type="entry name" value="Immunoglobulins"/>
    <property type="match status" value="2"/>
</dbReference>
<keyword evidence="6" id="KW-1185">Reference proteome</keyword>
<feature type="non-terminal residue" evidence="5">
    <location>
        <position position="1081"/>
    </location>
</feature>
<evidence type="ECO:0000313" key="6">
    <source>
        <dbReference type="Proteomes" id="UP001165561"/>
    </source>
</evidence>
<dbReference type="InterPro" id="IPR022409">
    <property type="entry name" value="PKD/Chitinase_dom"/>
</dbReference>
<dbReference type="PROSITE" id="PS50093">
    <property type="entry name" value="PKD"/>
    <property type="match status" value="2"/>
</dbReference>
<dbReference type="Pfam" id="PF03422">
    <property type="entry name" value="CBM_6"/>
    <property type="match status" value="1"/>
</dbReference>
<accession>A0ABT5TWH2</accession>
<dbReference type="Gene3D" id="2.120.10.30">
    <property type="entry name" value="TolB, C-terminal domain"/>
    <property type="match status" value="1"/>
</dbReference>
<dbReference type="SMART" id="SM00089">
    <property type="entry name" value="PKD"/>
    <property type="match status" value="2"/>
</dbReference>
<organism evidence="5 6">
    <name type="scientific">Georgenia halotolerans</name>
    <dbReference type="NCBI Taxonomy" id="3028317"/>
    <lineage>
        <taxon>Bacteria</taxon>
        <taxon>Bacillati</taxon>
        <taxon>Actinomycetota</taxon>
        <taxon>Actinomycetes</taxon>
        <taxon>Micrococcales</taxon>
        <taxon>Bogoriellaceae</taxon>
        <taxon>Georgenia</taxon>
    </lineage>
</organism>
<dbReference type="SUPFAM" id="SSF49299">
    <property type="entry name" value="PKD domain"/>
    <property type="match status" value="2"/>
</dbReference>
<dbReference type="Gene3D" id="2.60.120.260">
    <property type="entry name" value="Galactose-binding domain-like"/>
    <property type="match status" value="1"/>
</dbReference>
<dbReference type="InterPro" id="IPR005084">
    <property type="entry name" value="CBM6"/>
</dbReference>
<keyword evidence="1" id="KW-0732">Signal</keyword>
<dbReference type="PROSITE" id="PS51175">
    <property type="entry name" value="CBM6"/>
    <property type="match status" value="1"/>
</dbReference>
<dbReference type="InterPro" id="IPR013783">
    <property type="entry name" value="Ig-like_fold"/>
</dbReference>
<dbReference type="CDD" id="cd00146">
    <property type="entry name" value="PKD"/>
    <property type="match status" value="2"/>
</dbReference>
<dbReference type="CDD" id="cd04084">
    <property type="entry name" value="CBM6_xylanase-like"/>
    <property type="match status" value="1"/>
</dbReference>
<dbReference type="PANTHER" id="PTHR36842:SF1">
    <property type="entry name" value="PROTEIN TOLB"/>
    <property type="match status" value="1"/>
</dbReference>
<dbReference type="InterPro" id="IPR006584">
    <property type="entry name" value="Cellulose-bd_IV"/>
</dbReference>
<evidence type="ECO:0000259" key="3">
    <source>
        <dbReference type="PROSITE" id="PS50093"/>
    </source>
</evidence>